<dbReference type="EMBL" id="BAAAUG010000013">
    <property type="protein sequence ID" value="GAA3085481.1"/>
    <property type="molecule type" value="Genomic_DNA"/>
</dbReference>
<keyword evidence="1" id="KW-0732">Signal</keyword>
<dbReference type="Proteomes" id="UP001501637">
    <property type="component" value="Unassembled WGS sequence"/>
</dbReference>
<evidence type="ECO:0000313" key="2">
    <source>
        <dbReference type="EMBL" id="GAA3085481.1"/>
    </source>
</evidence>
<sequence>MAQSGRFKRVLVASGAAALLSLSAAAPSALADARQGHKSESQSAPSLLSGTKDGWRWYIGGGNSYGAVDWDDNYKSIDRDNLILNDDIFPSGYSVKMTVTQGDDFKKTVHAYGGDAKTVHIPLFSKGEKAKFKACAWNNNHKVMCRPTTYVTE</sequence>
<accession>A0ABP6M754</accession>
<gene>
    <name evidence="2" type="ORF">GCM10010449_06520</name>
</gene>
<comment type="caution">
    <text evidence="2">The sequence shown here is derived from an EMBL/GenBank/DDBJ whole genome shotgun (WGS) entry which is preliminary data.</text>
</comment>
<evidence type="ECO:0008006" key="4">
    <source>
        <dbReference type="Google" id="ProtNLM"/>
    </source>
</evidence>
<evidence type="ECO:0000313" key="3">
    <source>
        <dbReference type="Proteomes" id="UP001501637"/>
    </source>
</evidence>
<name>A0ABP6M754_9ACTN</name>
<feature type="chain" id="PRO_5045627744" description="Secreted protein" evidence="1">
    <location>
        <begin position="32"/>
        <end position="153"/>
    </location>
</feature>
<organism evidence="2 3">
    <name type="scientific">Streptomyces rectiviolaceus</name>
    <dbReference type="NCBI Taxonomy" id="332591"/>
    <lineage>
        <taxon>Bacteria</taxon>
        <taxon>Bacillati</taxon>
        <taxon>Actinomycetota</taxon>
        <taxon>Actinomycetes</taxon>
        <taxon>Kitasatosporales</taxon>
        <taxon>Streptomycetaceae</taxon>
        <taxon>Streptomyces</taxon>
    </lineage>
</organism>
<reference evidence="3" key="1">
    <citation type="journal article" date="2019" name="Int. J. Syst. Evol. Microbiol.">
        <title>The Global Catalogue of Microorganisms (GCM) 10K type strain sequencing project: providing services to taxonomists for standard genome sequencing and annotation.</title>
        <authorList>
            <consortium name="The Broad Institute Genomics Platform"/>
            <consortium name="The Broad Institute Genome Sequencing Center for Infectious Disease"/>
            <person name="Wu L."/>
            <person name="Ma J."/>
        </authorList>
    </citation>
    <scope>NUCLEOTIDE SEQUENCE [LARGE SCALE GENOMIC DNA]</scope>
    <source>
        <strain evidence="3">JCM 9092</strain>
    </source>
</reference>
<keyword evidence="3" id="KW-1185">Reference proteome</keyword>
<proteinExistence type="predicted"/>
<feature type="signal peptide" evidence="1">
    <location>
        <begin position="1"/>
        <end position="31"/>
    </location>
</feature>
<evidence type="ECO:0000256" key="1">
    <source>
        <dbReference type="SAM" id="SignalP"/>
    </source>
</evidence>
<protein>
    <recommendedName>
        <fullName evidence="4">Secreted protein</fullName>
    </recommendedName>
</protein>